<evidence type="ECO:0000313" key="6">
    <source>
        <dbReference type="EMBL" id="SMO85617.1"/>
    </source>
</evidence>
<dbReference type="AlphaFoldDB" id="A0A521ENV4"/>
<proteinExistence type="inferred from homology"/>
<dbReference type="SUPFAM" id="SSF55811">
    <property type="entry name" value="Nudix"/>
    <property type="match status" value="1"/>
</dbReference>
<gene>
    <name evidence="6" type="ORF">SAMN06273567_105361</name>
</gene>
<comment type="similarity">
    <text evidence="2 4">Belongs to the Nudix hydrolase family.</text>
</comment>
<dbReference type="Proteomes" id="UP000317484">
    <property type="component" value="Unassembled WGS sequence"/>
</dbReference>
<evidence type="ECO:0000313" key="7">
    <source>
        <dbReference type="Proteomes" id="UP000317484"/>
    </source>
</evidence>
<dbReference type="PROSITE" id="PS51462">
    <property type="entry name" value="NUDIX"/>
    <property type="match status" value="1"/>
</dbReference>
<organism evidence="6 7">
    <name type="scientific">Geodermatophilus aquaeductus</name>
    <dbReference type="NCBI Taxonomy" id="1564161"/>
    <lineage>
        <taxon>Bacteria</taxon>
        <taxon>Bacillati</taxon>
        <taxon>Actinomycetota</taxon>
        <taxon>Actinomycetes</taxon>
        <taxon>Geodermatophilales</taxon>
        <taxon>Geodermatophilaceae</taxon>
        <taxon>Geodermatophilus</taxon>
    </lineage>
</organism>
<dbReference type="Gene3D" id="3.90.79.10">
    <property type="entry name" value="Nucleoside Triphosphate Pyrophosphohydrolase"/>
    <property type="match status" value="1"/>
</dbReference>
<dbReference type="Pfam" id="PF00293">
    <property type="entry name" value="NUDIX"/>
    <property type="match status" value="1"/>
</dbReference>
<evidence type="ECO:0000256" key="2">
    <source>
        <dbReference type="ARBA" id="ARBA00005582"/>
    </source>
</evidence>
<keyword evidence="7" id="KW-1185">Reference proteome</keyword>
<dbReference type="InterPro" id="IPR020476">
    <property type="entry name" value="Nudix_hydrolase"/>
</dbReference>
<evidence type="ECO:0000259" key="5">
    <source>
        <dbReference type="PROSITE" id="PS51462"/>
    </source>
</evidence>
<dbReference type="InterPro" id="IPR000086">
    <property type="entry name" value="NUDIX_hydrolase_dom"/>
</dbReference>
<protein>
    <submittedName>
        <fullName evidence="6">ADP-ribose pyrophosphatase YjhB, NUDIX family</fullName>
    </submittedName>
</protein>
<dbReference type="InterPro" id="IPR020084">
    <property type="entry name" value="NUDIX_hydrolase_CS"/>
</dbReference>
<evidence type="ECO:0000256" key="4">
    <source>
        <dbReference type="RuleBase" id="RU003476"/>
    </source>
</evidence>
<sequence length="142" mass="14443">MAPDSPGGPLPVQACVGAVVLDARGRLLLVRRRNAPGRGLWSVPGGRVEPGETLTAAVAREVREETGLEVRVGAEVGRVTIPGDGVVYDVADFACTLAESSAVPVAGDDADAVTFADAADLDRLSCTPGLVATLRGWGALPA</sequence>
<dbReference type="GO" id="GO:0016787">
    <property type="term" value="F:hydrolase activity"/>
    <property type="evidence" value="ECO:0007669"/>
    <property type="project" value="UniProtKB-KW"/>
</dbReference>
<feature type="domain" description="Nudix hydrolase" evidence="5">
    <location>
        <begin position="11"/>
        <end position="139"/>
    </location>
</feature>
<dbReference type="InterPro" id="IPR015797">
    <property type="entry name" value="NUDIX_hydrolase-like_dom_sf"/>
</dbReference>
<dbReference type="PROSITE" id="PS00893">
    <property type="entry name" value="NUDIX_BOX"/>
    <property type="match status" value="1"/>
</dbReference>
<dbReference type="PANTHER" id="PTHR43046:SF14">
    <property type="entry name" value="MUTT_NUDIX FAMILY PROTEIN"/>
    <property type="match status" value="1"/>
</dbReference>
<dbReference type="PRINTS" id="PR00502">
    <property type="entry name" value="NUDIXFAMILY"/>
</dbReference>
<dbReference type="EMBL" id="FXTJ01000005">
    <property type="protein sequence ID" value="SMO85617.1"/>
    <property type="molecule type" value="Genomic_DNA"/>
</dbReference>
<accession>A0A521ENV4</accession>
<evidence type="ECO:0000256" key="3">
    <source>
        <dbReference type="ARBA" id="ARBA00022801"/>
    </source>
</evidence>
<name>A0A521ENV4_9ACTN</name>
<keyword evidence="3 4" id="KW-0378">Hydrolase</keyword>
<reference evidence="6 7" key="1">
    <citation type="submission" date="2017-05" db="EMBL/GenBank/DDBJ databases">
        <authorList>
            <person name="Varghese N."/>
            <person name="Submissions S."/>
        </authorList>
    </citation>
    <scope>NUCLEOTIDE SEQUENCE [LARGE SCALE GENOMIC DNA]</scope>
    <source>
        <strain evidence="6 7">DSM 46834</strain>
    </source>
</reference>
<comment type="cofactor">
    <cofactor evidence="1">
        <name>Mg(2+)</name>
        <dbReference type="ChEBI" id="CHEBI:18420"/>
    </cofactor>
</comment>
<evidence type="ECO:0000256" key="1">
    <source>
        <dbReference type="ARBA" id="ARBA00001946"/>
    </source>
</evidence>
<dbReference type="RefSeq" id="WP_246066079.1">
    <property type="nucleotide sequence ID" value="NZ_FXTJ01000005.1"/>
</dbReference>
<dbReference type="PANTHER" id="PTHR43046">
    <property type="entry name" value="GDP-MANNOSE MANNOSYL HYDROLASE"/>
    <property type="match status" value="1"/>
</dbReference>